<sequence length="249" mass="27854">MAGRGPCSPDFASELNAIIFNCLSGFADEAIHFDEDVRILKQRLLDEKLLILVEPAFQSMLGHMRSETFGKFKESLGMALDRGEGFSAAAHGCAQHYLASFDKCLFSCVAIERAKWDTSGVRENLHRDMDGQVVSLQSDKLSHLTKTYEMKLYDSLAGQVDNLFKNADDETRSSTRELLQHEAAYPVAGFSDALSRFEIGERVKRDMIGNSNERTWSKARMTTSRLYPRMRCLLCFCEGAVSSVRGVLG</sequence>
<dbReference type="EMBL" id="CM042888">
    <property type="protein sequence ID" value="KAI4324784.1"/>
    <property type="molecule type" value="Genomic_DNA"/>
</dbReference>
<name>A0ACB9MMY3_9MYRT</name>
<evidence type="ECO:0000313" key="1">
    <source>
        <dbReference type="EMBL" id="KAI4324784.1"/>
    </source>
</evidence>
<protein>
    <submittedName>
        <fullName evidence="1">Uncharacterized protein</fullName>
    </submittedName>
</protein>
<comment type="caution">
    <text evidence="1">The sequence shown here is derived from an EMBL/GenBank/DDBJ whole genome shotgun (WGS) entry which is preliminary data.</text>
</comment>
<reference evidence="2" key="1">
    <citation type="journal article" date="2023" name="Front. Plant Sci.">
        <title>Chromosomal-level genome assembly of Melastoma candidum provides insights into trichome evolution.</title>
        <authorList>
            <person name="Zhong Y."/>
            <person name="Wu W."/>
            <person name="Sun C."/>
            <person name="Zou P."/>
            <person name="Liu Y."/>
            <person name="Dai S."/>
            <person name="Zhou R."/>
        </authorList>
    </citation>
    <scope>NUCLEOTIDE SEQUENCE [LARGE SCALE GENOMIC DNA]</scope>
</reference>
<gene>
    <name evidence="1" type="ORF">MLD38_030240</name>
</gene>
<evidence type="ECO:0000313" key="2">
    <source>
        <dbReference type="Proteomes" id="UP001057402"/>
    </source>
</evidence>
<organism evidence="1 2">
    <name type="scientific">Melastoma candidum</name>
    <dbReference type="NCBI Taxonomy" id="119954"/>
    <lineage>
        <taxon>Eukaryota</taxon>
        <taxon>Viridiplantae</taxon>
        <taxon>Streptophyta</taxon>
        <taxon>Embryophyta</taxon>
        <taxon>Tracheophyta</taxon>
        <taxon>Spermatophyta</taxon>
        <taxon>Magnoliopsida</taxon>
        <taxon>eudicotyledons</taxon>
        <taxon>Gunneridae</taxon>
        <taxon>Pentapetalae</taxon>
        <taxon>rosids</taxon>
        <taxon>malvids</taxon>
        <taxon>Myrtales</taxon>
        <taxon>Melastomataceae</taxon>
        <taxon>Melastomatoideae</taxon>
        <taxon>Melastomateae</taxon>
        <taxon>Melastoma</taxon>
    </lineage>
</organism>
<accession>A0ACB9MMY3</accession>
<proteinExistence type="predicted"/>
<dbReference type="Proteomes" id="UP001057402">
    <property type="component" value="Chromosome 9"/>
</dbReference>
<keyword evidence="2" id="KW-1185">Reference proteome</keyword>